<dbReference type="GO" id="GO:0022857">
    <property type="term" value="F:transmembrane transporter activity"/>
    <property type="evidence" value="ECO:0007669"/>
    <property type="project" value="UniProtKB-UniRule"/>
</dbReference>
<feature type="transmembrane region" description="Helical" evidence="8">
    <location>
        <begin position="214"/>
        <end position="232"/>
    </location>
</feature>
<comment type="subcellular location">
    <subcellularLocation>
        <location evidence="8">Cell membrane</location>
        <topology evidence="8">Multi-pass membrane protein</topology>
    </subcellularLocation>
    <subcellularLocation>
        <location evidence="2">Membrane</location>
        <topology evidence="2">Multi-pass membrane protein</topology>
    </subcellularLocation>
</comment>
<evidence type="ECO:0000313" key="11">
    <source>
        <dbReference type="Proteomes" id="UP000249723"/>
    </source>
</evidence>
<evidence type="ECO:0000256" key="3">
    <source>
        <dbReference type="ARBA" id="ARBA00007168"/>
    </source>
</evidence>
<dbReference type="Pfam" id="PF04515">
    <property type="entry name" value="Choline_transpo"/>
    <property type="match status" value="1"/>
</dbReference>
<protein>
    <recommendedName>
        <fullName evidence="4 8">Protein PNS1</fullName>
    </recommendedName>
</protein>
<dbReference type="AlphaFoldDB" id="A0A2X0KAM0"/>
<evidence type="ECO:0000256" key="6">
    <source>
        <dbReference type="ARBA" id="ARBA00022989"/>
    </source>
</evidence>
<feature type="compositionally biased region" description="Low complexity" evidence="9">
    <location>
        <begin position="31"/>
        <end position="57"/>
    </location>
</feature>
<name>A0A2X0KAM0_9BASI</name>
<evidence type="ECO:0000256" key="2">
    <source>
        <dbReference type="ARBA" id="ARBA00004141"/>
    </source>
</evidence>
<dbReference type="EMBL" id="FMWP01000010">
    <property type="protein sequence ID" value="SCZ87556.1"/>
    <property type="molecule type" value="Genomic_DNA"/>
</dbReference>
<evidence type="ECO:0000256" key="8">
    <source>
        <dbReference type="RuleBase" id="RU368066"/>
    </source>
</evidence>
<feature type="transmembrane region" description="Helical" evidence="8">
    <location>
        <begin position="118"/>
        <end position="142"/>
    </location>
</feature>
<sequence length="591" mass="64073">MATRQSPYPNLGADGNVVNQNNYAPPPQPYQMPHSQPYSAQHQQPQSGQPHQQQPYHNAGAGGQTGQSYQPPPPQQQYYQEQQQGYGDNTNGGNGKYSQDYGDKTQKFDAIKPKFNDIFFAIFFVAQMLGFIAVAVLVLRAVNVRADSLGNPGNSITLNLSTSYLLACIAGAGFVFSIILLGIVRAFVQICLLLSVILSVAYAVYLWIEKFWSGAIIFSIFAVISVIAYFPMRKRIPLSKALLLFVLKIASESPVPPTNCVQGIRVLTCPVCAEHHPSVYIIAMVGCLVQAAYSVFWSFVVIATYQKYHPGTAASSTSGGQPSQATMIGLIVFECFNFFWVSQFITNYTLTINAGVYGAVYFGGFDAKSVTWGAFKRASTYSIGSIAFGSLVVALLDLIRAGLSILRSYEEGQGNGIAALIICCVQCCMGCIAGLVEYFNRYAMIEIALYGKAYIQAAKDTWNLFKDRGIDALVNDSLVNSIWTFGSFAVGALCSAAAYLYLTLINPSYVQNNSSVRAAVMGYAFVIGFFICTYLDVVVDPFSHALGYGALSSGVSTIFVGLGEDPEALAERDPALFQTIAQAYPQVTTSV</sequence>
<feature type="transmembrane region" description="Helical" evidence="8">
    <location>
        <begin position="279"/>
        <end position="305"/>
    </location>
</feature>
<keyword evidence="5 8" id="KW-0812">Transmembrane</keyword>
<feature type="transmembrane region" description="Helical" evidence="8">
    <location>
        <begin position="482"/>
        <end position="504"/>
    </location>
</feature>
<keyword evidence="7 8" id="KW-0472">Membrane</keyword>
<dbReference type="PANTHER" id="PTHR12385:SF4">
    <property type="entry name" value="PROTEIN PNS1"/>
    <property type="match status" value="1"/>
</dbReference>
<feature type="transmembrane region" description="Helical" evidence="8">
    <location>
        <begin position="354"/>
        <end position="375"/>
    </location>
</feature>
<organism evidence="10 11">
    <name type="scientific">Microbotryum saponariae</name>
    <dbReference type="NCBI Taxonomy" id="289078"/>
    <lineage>
        <taxon>Eukaryota</taxon>
        <taxon>Fungi</taxon>
        <taxon>Dikarya</taxon>
        <taxon>Basidiomycota</taxon>
        <taxon>Pucciniomycotina</taxon>
        <taxon>Microbotryomycetes</taxon>
        <taxon>Microbotryales</taxon>
        <taxon>Microbotryaceae</taxon>
        <taxon>Microbotryum</taxon>
    </lineage>
</organism>
<feature type="region of interest" description="Disordered" evidence="9">
    <location>
        <begin position="1"/>
        <end position="100"/>
    </location>
</feature>
<comment type="function">
    <text evidence="1 8">Probably involved in transport through the plasma membrane.</text>
</comment>
<dbReference type="InterPro" id="IPR007603">
    <property type="entry name" value="Choline_transptr-like"/>
</dbReference>
<keyword evidence="6 8" id="KW-1133">Transmembrane helix</keyword>
<feature type="transmembrane region" description="Helical" evidence="8">
    <location>
        <begin position="415"/>
        <end position="436"/>
    </location>
</feature>
<dbReference type="OrthoDB" id="44736at2759"/>
<feature type="transmembrane region" description="Helical" evidence="8">
    <location>
        <begin position="381"/>
        <end position="403"/>
    </location>
</feature>
<dbReference type="PANTHER" id="PTHR12385">
    <property type="entry name" value="CHOLINE TRANSPORTER-LIKE (SLC FAMILY 44)"/>
    <property type="match status" value="1"/>
</dbReference>
<proteinExistence type="inferred from homology"/>
<evidence type="ECO:0000256" key="9">
    <source>
        <dbReference type="SAM" id="MobiDB-lite"/>
    </source>
</evidence>
<dbReference type="STRING" id="289078.A0A2X0KAM0"/>
<feature type="transmembrane region" description="Helical" evidence="8">
    <location>
        <begin position="190"/>
        <end position="208"/>
    </location>
</feature>
<evidence type="ECO:0000256" key="4">
    <source>
        <dbReference type="ARBA" id="ARBA00015388"/>
    </source>
</evidence>
<reference evidence="11" key="1">
    <citation type="submission" date="2016-10" db="EMBL/GenBank/DDBJ databases">
        <authorList>
            <person name="Jeantristanb JTB J.-T."/>
            <person name="Ricardo R."/>
        </authorList>
    </citation>
    <scope>NUCLEOTIDE SEQUENCE [LARGE SCALE GENOMIC DNA]</scope>
</reference>
<feature type="transmembrane region" description="Helical" evidence="8">
    <location>
        <begin position="516"/>
        <end position="539"/>
    </location>
</feature>
<gene>
    <name evidence="10" type="ORF">BZ3500_MVSOF-1268-A1-R1_CHR2-2G05022</name>
</gene>
<feature type="compositionally biased region" description="Low complexity" evidence="9">
    <location>
        <begin position="76"/>
        <end position="87"/>
    </location>
</feature>
<feature type="transmembrane region" description="Helical" evidence="8">
    <location>
        <begin position="325"/>
        <end position="342"/>
    </location>
</feature>
<evidence type="ECO:0000256" key="7">
    <source>
        <dbReference type="ARBA" id="ARBA00023136"/>
    </source>
</evidence>
<comment type="similarity">
    <text evidence="3 8">Belongs to the CTL (choline transporter-like) family.</text>
</comment>
<evidence type="ECO:0000256" key="5">
    <source>
        <dbReference type="ARBA" id="ARBA00022692"/>
    </source>
</evidence>
<keyword evidence="11" id="KW-1185">Reference proteome</keyword>
<dbReference type="Proteomes" id="UP000249723">
    <property type="component" value="Unassembled WGS sequence"/>
</dbReference>
<evidence type="ECO:0000313" key="10">
    <source>
        <dbReference type="EMBL" id="SCZ87556.1"/>
    </source>
</evidence>
<dbReference type="GO" id="GO:0005886">
    <property type="term" value="C:plasma membrane"/>
    <property type="evidence" value="ECO:0007669"/>
    <property type="project" value="UniProtKB-SubCell"/>
</dbReference>
<accession>A0A2X0KAM0</accession>
<feature type="transmembrane region" description="Helical" evidence="8">
    <location>
        <begin position="162"/>
        <end position="183"/>
    </location>
</feature>
<evidence type="ECO:0000256" key="1">
    <source>
        <dbReference type="ARBA" id="ARBA00002957"/>
    </source>
</evidence>